<protein>
    <submittedName>
        <fullName evidence="8">RDD family protein</fullName>
    </submittedName>
</protein>
<dbReference type="Proteomes" id="UP000070422">
    <property type="component" value="Unassembled WGS sequence"/>
</dbReference>
<reference evidence="8 9" key="1">
    <citation type="submission" date="2016-01" db="EMBL/GenBank/DDBJ databases">
        <authorList>
            <person name="Oliw E.H."/>
        </authorList>
    </citation>
    <scope>NUCLEOTIDE SEQUENCE [LARGE SCALE GENOMIC DNA]</scope>
    <source>
        <strain evidence="8 9">KA00635</strain>
    </source>
</reference>
<dbReference type="EMBL" id="LSCQ01000090">
    <property type="protein sequence ID" value="KXB33709.1"/>
    <property type="molecule type" value="Genomic_DNA"/>
</dbReference>
<evidence type="ECO:0000256" key="4">
    <source>
        <dbReference type="ARBA" id="ARBA00022989"/>
    </source>
</evidence>
<feature type="domain" description="RDD" evidence="7">
    <location>
        <begin position="87"/>
        <end position="211"/>
    </location>
</feature>
<dbReference type="InterPro" id="IPR051791">
    <property type="entry name" value="Pra-immunoreactive"/>
</dbReference>
<dbReference type="STRING" id="87541.AWM71_07720"/>
<evidence type="ECO:0000259" key="7">
    <source>
        <dbReference type="Pfam" id="PF06271"/>
    </source>
</evidence>
<sequence>MEVNKMFGKKKNKKETVEDVLAGLNDHIYQGALEKELAEDREEKNSNVSNQSTQEKCSCDQACSCRTTCDCGKVQELSADAYPRAVYAGFWMRLIAFGLDVLFCKCLSNICFSGITYFLGEEILVKDGLFEFFVMNGVFVAYFTLTSFFLEGQTLGKYFCKLKVVATQSDHLSLGTCLIREGLGKLILYRFPILGLCVLFTPQRQNYIDFFTDTLVISLEKFHLMKGSL</sequence>
<dbReference type="PANTHER" id="PTHR36115">
    <property type="entry name" value="PROLINE-RICH ANTIGEN HOMOLOG-RELATED"/>
    <property type="match status" value="1"/>
</dbReference>
<evidence type="ECO:0000256" key="6">
    <source>
        <dbReference type="SAM" id="Phobius"/>
    </source>
</evidence>
<keyword evidence="3 6" id="KW-0812">Transmembrane</keyword>
<organism evidence="8 9">
    <name type="scientific">Aerococcus christensenii</name>
    <dbReference type="NCBI Taxonomy" id="87541"/>
    <lineage>
        <taxon>Bacteria</taxon>
        <taxon>Bacillati</taxon>
        <taxon>Bacillota</taxon>
        <taxon>Bacilli</taxon>
        <taxon>Lactobacillales</taxon>
        <taxon>Aerococcaceae</taxon>
        <taxon>Aerococcus</taxon>
    </lineage>
</organism>
<evidence type="ECO:0000313" key="8">
    <source>
        <dbReference type="EMBL" id="KXB33709.1"/>
    </source>
</evidence>
<evidence type="ECO:0000256" key="3">
    <source>
        <dbReference type="ARBA" id="ARBA00022692"/>
    </source>
</evidence>
<name>A0A133XRY4_9LACT</name>
<feature type="transmembrane region" description="Helical" evidence="6">
    <location>
        <begin position="94"/>
        <end position="120"/>
    </location>
</feature>
<comment type="caution">
    <text evidence="8">The sequence shown here is derived from an EMBL/GenBank/DDBJ whole genome shotgun (WGS) entry which is preliminary data.</text>
</comment>
<comment type="subcellular location">
    <subcellularLocation>
        <location evidence="1">Cell membrane</location>
        <topology evidence="1">Multi-pass membrane protein</topology>
    </subcellularLocation>
</comment>
<evidence type="ECO:0000256" key="1">
    <source>
        <dbReference type="ARBA" id="ARBA00004651"/>
    </source>
</evidence>
<proteinExistence type="predicted"/>
<dbReference type="GO" id="GO:0005886">
    <property type="term" value="C:plasma membrane"/>
    <property type="evidence" value="ECO:0007669"/>
    <property type="project" value="UniProtKB-SubCell"/>
</dbReference>
<feature type="transmembrane region" description="Helical" evidence="6">
    <location>
        <begin position="132"/>
        <end position="150"/>
    </location>
</feature>
<gene>
    <name evidence="8" type="ORF">HMPREF3187_01598</name>
</gene>
<dbReference type="InterPro" id="IPR010432">
    <property type="entry name" value="RDD"/>
</dbReference>
<keyword evidence="2" id="KW-1003">Cell membrane</keyword>
<keyword evidence="4 6" id="KW-1133">Transmembrane helix</keyword>
<dbReference type="Pfam" id="PF06271">
    <property type="entry name" value="RDD"/>
    <property type="match status" value="1"/>
</dbReference>
<evidence type="ECO:0000313" key="9">
    <source>
        <dbReference type="Proteomes" id="UP000070422"/>
    </source>
</evidence>
<keyword evidence="5 6" id="KW-0472">Membrane</keyword>
<dbReference type="AlphaFoldDB" id="A0A133XRY4"/>
<dbReference type="OrthoDB" id="9793824at2"/>
<evidence type="ECO:0000256" key="2">
    <source>
        <dbReference type="ARBA" id="ARBA00022475"/>
    </source>
</evidence>
<evidence type="ECO:0000256" key="5">
    <source>
        <dbReference type="ARBA" id="ARBA00023136"/>
    </source>
</evidence>
<accession>A0A133XRY4</accession>
<dbReference type="PATRIC" id="fig|87541.4.peg.1587"/>